<dbReference type="AlphaFoldDB" id="A0A4Y2ASA7"/>
<gene>
    <name evidence="2" type="ORF">AVEN_106299_1</name>
</gene>
<dbReference type="OrthoDB" id="6779930at2759"/>
<proteinExistence type="predicted"/>
<dbReference type="EMBL" id="BGPR01000030">
    <property type="protein sequence ID" value="GBL82753.1"/>
    <property type="molecule type" value="Genomic_DNA"/>
</dbReference>
<sequence length="122" mass="14256">MSRKKFRTLRELEEYWDNDLDVDYEDLGNTIDTVELPPDRADDVSDLEDIDDNVLEETIPKDVSGSLEIHGGRCNEEFLVPSNKKPKREKPISKWNRKSASFNNSTHGEEKCKQRKKTRNFI</sequence>
<evidence type="ECO:0000256" key="1">
    <source>
        <dbReference type="SAM" id="MobiDB-lite"/>
    </source>
</evidence>
<accession>A0A4Y2ASA7</accession>
<feature type="region of interest" description="Disordered" evidence="1">
    <location>
        <begin position="78"/>
        <end position="122"/>
    </location>
</feature>
<evidence type="ECO:0000313" key="2">
    <source>
        <dbReference type="EMBL" id="GBL82753.1"/>
    </source>
</evidence>
<protein>
    <submittedName>
        <fullName evidence="2">Uncharacterized protein</fullName>
    </submittedName>
</protein>
<name>A0A4Y2ASA7_ARAVE</name>
<reference evidence="2 3" key="1">
    <citation type="journal article" date="2019" name="Sci. Rep.">
        <title>Orb-weaving spider Araneus ventricosus genome elucidates the spidroin gene catalogue.</title>
        <authorList>
            <person name="Kono N."/>
            <person name="Nakamura H."/>
            <person name="Ohtoshi R."/>
            <person name="Moran D.A.P."/>
            <person name="Shinohara A."/>
            <person name="Yoshida Y."/>
            <person name="Fujiwara M."/>
            <person name="Mori M."/>
            <person name="Tomita M."/>
            <person name="Arakawa K."/>
        </authorList>
    </citation>
    <scope>NUCLEOTIDE SEQUENCE [LARGE SCALE GENOMIC DNA]</scope>
</reference>
<comment type="caution">
    <text evidence="2">The sequence shown here is derived from an EMBL/GenBank/DDBJ whole genome shotgun (WGS) entry which is preliminary data.</text>
</comment>
<organism evidence="2 3">
    <name type="scientific">Araneus ventricosus</name>
    <name type="common">Orbweaver spider</name>
    <name type="synonym">Epeira ventricosa</name>
    <dbReference type="NCBI Taxonomy" id="182803"/>
    <lineage>
        <taxon>Eukaryota</taxon>
        <taxon>Metazoa</taxon>
        <taxon>Ecdysozoa</taxon>
        <taxon>Arthropoda</taxon>
        <taxon>Chelicerata</taxon>
        <taxon>Arachnida</taxon>
        <taxon>Araneae</taxon>
        <taxon>Araneomorphae</taxon>
        <taxon>Entelegynae</taxon>
        <taxon>Araneoidea</taxon>
        <taxon>Araneidae</taxon>
        <taxon>Araneus</taxon>
    </lineage>
</organism>
<feature type="compositionally biased region" description="Basic residues" evidence="1">
    <location>
        <begin position="113"/>
        <end position="122"/>
    </location>
</feature>
<dbReference type="Proteomes" id="UP000499080">
    <property type="component" value="Unassembled WGS sequence"/>
</dbReference>
<keyword evidence="3" id="KW-1185">Reference proteome</keyword>
<evidence type="ECO:0000313" key="3">
    <source>
        <dbReference type="Proteomes" id="UP000499080"/>
    </source>
</evidence>